<dbReference type="NCBIfam" id="NF002542">
    <property type="entry name" value="PRK02101.1-3"/>
    <property type="match status" value="1"/>
</dbReference>
<protein>
    <recommendedName>
        <fullName evidence="1">UPF0246 protein ACFQ1G_05845</fullName>
    </recommendedName>
</protein>
<dbReference type="PANTHER" id="PTHR30283:SF4">
    <property type="entry name" value="PEROXIDE STRESS RESISTANCE PROTEIN YAAA"/>
    <property type="match status" value="1"/>
</dbReference>
<comment type="caution">
    <text evidence="2">The sequence shown here is derived from an EMBL/GenBank/DDBJ whole genome shotgun (WGS) entry which is preliminary data.</text>
</comment>
<name>A0ABW3IE90_9FLAO</name>
<comment type="similarity">
    <text evidence="1">Belongs to the UPF0246 family.</text>
</comment>
<sequence length="253" mass="29144">MKIVISPAKTLDYKTKLPTTRGTQPEFLETATTVNRKLARMSKKEISELMSISDKLADLNHSRYHEFEEEHNKSNSRPAVYAFAGDVYTGLDAYTIPTEKLDLLQDTLRILSGFYGILKPLDLMQPYRLEMGTSLSVGRNKDLYELWQEKVTGKLNKELEEDELFVNLASQEYFKAIDTDKLKTPVITPVFKDFKNGKLKIISFFAKKARGSMVRYIIDTNAKTLEDLKGFDYDGYRYSEEESAKKNELVFTR</sequence>
<dbReference type="InterPro" id="IPR005583">
    <property type="entry name" value="YaaA"/>
</dbReference>
<gene>
    <name evidence="2" type="primary">yaaA</name>
    <name evidence="2" type="ORF">ACFQ1G_05845</name>
</gene>
<proteinExistence type="inferred from homology"/>
<organism evidence="2 3">
    <name type="scientific">Salinimicrobium gaetbulicola</name>
    <dbReference type="NCBI Taxonomy" id="999702"/>
    <lineage>
        <taxon>Bacteria</taxon>
        <taxon>Pseudomonadati</taxon>
        <taxon>Bacteroidota</taxon>
        <taxon>Flavobacteriia</taxon>
        <taxon>Flavobacteriales</taxon>
        <taxon>Flavobacteriaceae</taxon>
        <taxon>Salinimicrobium</taxon>
    </lineage>
</organism>
<dbReference type="HAMAP" id="MF_00652">
    <property type="entry name" value="UPF0246"/>
    <property type="match status" value="1"/>
</dbReference>
<dbReference type="Proteomes" id="UP001597100">
    <property type="component" value="Unassembled WGS sequence"/>
</dbReference>
<dbReference type="EMBL" id="JBHTJP010000032">
    <property type="protein sequence ID" value="MFD0976306.1"/>
    <property type="molecule type" value="Genomic_DNA"/>
</dbReference>
<evidence type="ECO:0000313" key="2">
    <source>
        <dbReference type="EMBL" id="MFD0976306.1"/>
    </source>
</evidence>
<reference evidence="3" key="1">
    <citation type="journal article" date="2019" name="Int. J. Syst. Evol. Microbiol.">
        <title>The Global Catalogue of Microorganisms (GCM) 10K type strain sequencing project: providing services to taxonomists for standard genome sequencing and annotation.</title>
        <authorList>
            <consortium name="The Broad Institute Genomics Platform"/>
            <consortium name="The Broad Institute Genome Sequencing Center for Infectious Disease"/>
            <person name="Wu L."/>
            <person name="Ma J."/>
        </authorList>
    </citation>
    <scope>NUCLEOTIDE SEQUENCE [LARGE SCALE GENOMIC DNA]</scope>
    <source>
        <strain evidence="3">CCUG 60898</strain>
    </source>
</reference>
<dbReference type="PANTHER" id="PTHR30283">
    <property type="entry name" value="PEROXIDE STRESS RESPONSE PROTEIN YAAA"/>
    <property type="match status" value="1"/>
</dbReference>
<keyword evidence="3" id="KW-1185">Reference proteome</keyword>
<evidence type="ECO:0000256" key="1">
    <source>
        <dbReference type="HAMAP-Rule" id="MF_00652"/>
    </source>
</evidence>
<accession>A0ABW3IE90</accession>
<dbReference type="Pfam" id="PF03883">
    <property type="entry name" value="H2O2_YaaD"/>
    <property type="match status" value="1"/>
</dbReference>
<evidence type="ECO:0000313" key="3">
    <source>
        <dbReference type="Proteomes" id="UP001597100"/>
    </source>
</evidence>
<dbReference type="RefSeq" id="WP_380737512.1">
    <property type="nucleotide sequence ID" value="NZ_JBHTJP010000032.1"/>
</dbReference>